<dbReference type="InterPro" id="IPR011251">
    <property type="entry name" value="Luciferase-like_dom"/>
</dbReference>
<evidence type="ECO:0000313" key="4">
    <source>
        <dbReference type="Proteomes" id="UP000008975"/>
    </source>
</evidence>
<dbReference type="NCBIfam" id="TIGR04027">
    <property type="entry name" value="LLM_KPN_01858"/>
    <property type="match status" value="1"/>
</dbReference>
<dbReference type="InterPro" id="IPR036661">
    <property type="entry name" value="Luciferase-like_sf"/>
</dbReference>
<evidence type="ECO:0000256" key="1">
    <source>
        <dbReference type="SAM" id="MobiDB-lite"/>
    </source>
</evidence>
<dbReference type="PANTHER" id="PTHR30137:SF15">
    <property type="entry name" value="BLL6902 PROTEIN"/>
    <property type="match status" value="1"/>
</dbReference>
<sequence length="370" mass="39485">MSGARLGFFTRLLDAGTDGERYRRALAQVRAAEQHGFASLWVAQHHFDRDEGGLPSPFPFLAAAAVQTEHIALGTGIVTLPIDDPVRVAEDAAVVNALSNGRVQLGIGTGGTPSSFAAFQRSSEDRREIQAAHIEVLREAFGGRGIRGTSSVLNPPAPDLAVRLWQATFSVEGGRRAGLDGDGLLLSRTQPKKPGQALHDVQRPIVDAYLEALPPGVEPRILASRSAVVVDAADLDAAWQTADAGLRRLARTFLRQDGASDLRDVARLTDTHLGTVDEVVASLEADLTLGRATDVAFQVHSVDPAHEITLRSLELLATQVAPRLGLRTGAEAAAELRNLTAHHRSPRRTGVMDRRRSPVATASSGHARKG</sequence>
<feature type="domain" description="Luciferase-like" evidence="2">
    <location>
        <begin position="15"/>
        <end position="274"/>
    </location>
</feature>
<gene>
    <name evidence="3" type="ordered locus">MTES_1550</name>
</gene>
<dbReference type="RefSeq" id="WP_013584639.1">
    <property type="nucleotide sequence ID" value="NC_015125.1"/>
</dbReference>
<dbReference type="Gene3D" id="3.20.20.30">
    <property type="entry name" value="Luciferase-like domain"/>
    <property type="match status" value="1"/>
</dbReference>
<name>E8N9P5_MICTS</name>
<dbReference type="InterPro" id="IPR024003">
    <property type="entry name" value="Luciferase-like_KPN01858"/>
</dbReference>
<dbReference type="Pfam" id="PF00296">
    <property type="entry name" value="Bac_luciferase"/>
    <property type="match status" value="1"/>
</dbReference>
<dbReference type="AlphaFoldDB" id="E8N9P5"/>
<dbReference type="HOGENOM" id="CLU_027853_3_1_11"/>
<feature type="region of interest" description="Disordered" evidence="1">
    <location>
        <begin position="337"/>
        <end position="370"/>
    </location>
</feature>
<dbReference type="InterPro" id="IPR050766">
    <property type="entry name" value="Bact_Lucif_Oxidored"/>
</dbReference>
<evidence type="ECO:0000313" key="3">
    <source>
        <dbReference type="EMBL" id="BAJ74514.1"/>
    </source>
</evidence>
<dbReference type="SUPFAM" id="SSF51679">
    <property type="entry name" value="Bacterial luciferase-like"/>
    <property type="match status" value="1"/>
</dbReference>
<dbReference type="GO" id="GO:0005829">
    <property type="term" value="C:cytosol"/>
    <property type="evidence" value="ECO:0007669"/>
    <property type="project" value="TreeGrafter"/>
</dbReference>
<dbReference type="EMBL" id="AP012052">
    <property type="protein sequence ID" value="BAJ74514.1"/>
    <property type="molecule type" value="Genomic_DNA"/>
</dbReference>
<dbReference type="GO" id="GO:0016705">
    <property type="term" value="F:oxidoreductase activity, acting on paired donors, with incorporation or reduction of molecular oxygen"/>
    <property type="evidence" value="ECO:0007669"/>
    <property type="project" value="InterPro"/>
</dbReference>
<reference evidence="3 4" key="1">
    <citation type="journal article" date="2011" name="J. Bacteriol.">
        <title>Genome sequence of Microbacterium testaceum StLB037, an N-acylhomoserine lactone-degrading bacterium isolated from potato leaves.</title>
        <authorList>
            <person name="Morohoshi T."/>
            <person name="Wang W.-Z."/>
            <person name="Someya N."/>
            <person name="Ikeda T."/>
        </authorList>
    </citation>
    <scope>NUCLEOTIDE SEQUENCE [LARGE SCALE GENOMIC DNA]</scope>
    <source>
        <strain evidence="3 4">StLB037</strain>
    </source>
</reference>
<dbReference type="eggNOG" id="COG2141">
    <property type="taxonomic scope" value="Bacteria"/>
</dbReference>
<organism evidence="3 4">
    <name type="scientific">Microbacterium testaceum (strain StLB037)</name>
    <dbReference type="NCBI Taxonomy" id="979556"/>
    <lineage>
        <taxon>Bacteria</taxon>
        <taxon>Bacillati</taxon>
        <taxon>Actinomycetota</taxon>
        <taxon>Actinomycetes</taxon>
        <taxon>Micrococcales</taxon>
        <taxon>Microbacteriaceae</taxon>
        <taxon>Microbacterium</taxon>
    </lineage>
</organism>
<dbReference type="OrthoDB" id="7903015at2"/>
<dbReference type="Proteomes" id="UP000008975">
    <property type="component" value="Chromosome"/>
</dbReference>
<dbReference type="PANTHER" id="PTHR30137">
    <property type="entry name" value="LUCIFERASE-LIKE MONOOXYGENASE"/>
    <property type="match status" value="1"/>
</dbReference>
<accession>E8N9P5</accession>
<protein>
    <submittedName>
        <fullName evidence="3">Coenzyme F420-dependent N5,N10-methylene tetrahydromethanopterin reductase</fullName>
    </submittedName>
</protein>
<reference key="2">
    <citation type="submission" date="2011-02" db="EMBL/GenBank/DDBJ databases">
        <title>Genome sequence of Microbacterium testaceum StLB037.</title>
        <authorList>
            <person name="Morohoshi T."/>
            <person name="Wang W.Z."/>
            <person name="Someya N."/>
            <person name="Ikeda T."/>
        </authorList>
    </citation>
    <scope>NUCLEOTIDE SEQUENCE</scope>
    <source>
        <strain>StLB037</strain>
    </source>
</reference>
<proteinExistence type="predicted"/>
<evidence type="ECO:0000259" key="2">
    <source>
        <dbReference type="Pfam" id="PF00296"/>
    </source>
</evidence>
<dbReference type="KEGG" id="mts:MTES_1550"/>